<dbReference type="EMBL" id="JAGTTL010000003">
    <property type="protein sequence ID" value="KAK6324616.1"/>
    <property type="molecule type" value="Genomic_DNA"/>
</dbReference>
<gene>
    <name evidence="6" type="ORF">J4Q44_G00039580</name>
</gene>
<sequence>MNSRAGTGMVHDLRLVLVGLDRVGKSAAGNTILGREMFESGVSFRSLTLKSESRKVEVCGRRVMVVDTPAGTLHRAREESDGDTGEDVKSLCQ</sequence>
<keyword evidence="7" id="KW-1185">Reference proteome</keyword>
<dbReference type="InterPro" id="IPR006703">
    <property type="entry name" value="G_AIG1"/>
</dbReference>
<feature type="domain" description="AIG1-type G" evidence="5">
    <location>
        <begin position="13"/>
        <end position="70"/>
    </location>
</feature>
<dbReference type="GO" id="GO:0005525">
    <property type="term" value="F:GTP binding"/>
    <property type="evidence" value="ECO:0007669"/>
    <property type="project" value="UniProtKB-KW"/>
</dbReference>
<dbReference type="Proteomes" id="UP001356427">
    <property type="component" value="Unassembled WGS sequence"/>
</dbReference>
<dbReference type="InterPro" id="IPR027417">
    <property type="entry name" value="P-loop_NTPase"/>
</dbReference>
<evidence type="ECO:0000256" key="3">
    <source>
        <dbReference type="ARBA" id="ARBA00023134"/>
    </source>
</evidence>
<evidence type="ECO:0000256" key="2">
    <source>
        <dbReference type="ARBA" id="ARBA00022741"/>
    </source>
</evidence>
<keyword evidence="3" id="KW-0342">GTP-binding</keyword>
<dbReference type="Pfam" id="PF04548">
    <property type="entry name" value="AIG1"/>
    <property type="match status" value="1"/>
</dbReference>
<comment type="similarity">
    <text evidence="1">Belongs to the TRAFAC class TrmE-Era-EngA-EngB-Septin-like GTPase superfamily. AIG1/Toc34/Toc159-like paraseptin GTPase family. IAN subfamily.</text>
</comment>
<dbReference type="InterPro" id="IPR045058">
    <property type="entry name" value="GIMA/IAN/Toc"/>
</dbReference>
<comment type="caution">
    <text evidence="6">The sequence shown here is derived from an EMBL/GenBank/DDBJ whole genome shotgun (WGS) entry which is preliminary data.</text>
</comment>
<dbReference type="PANTHER" id="PTHR10903:SF167">
    <property type="entry name" value="GTPASE IMAP FAMILY MEMBER 6-RELATED"/>
    <property type="match status" value="1"/>
</dbReference>
<dbReference type="AlphaFoldDB" id="A0AAN8NCE4"/>
<dbReference type="PANTHER" id="PTHR10903">
    <property type="entry name" value="GTPASE, IMAP FAMILY MEMBER-RELATED"/>
    <property type="match status" value="1"/>
</dbReference>
<name>A0AAN8NCE4_9TELE</name>
<evidence type="ECO:0000256" key="4">
    <source>
        <dbReference type="SAM" id="MobiDB-lite"/>
    </source>
</evidence>
<evidence type="ECO:0000259" key="5">
    <source>
        <dbReference type="Pfam" id="PF04548"/>
    </source>
</evidence>
<reference evidence="6 7" key="1">
    <citation type="submission" date="2021-04" db="EMBL/GenBank/DDBJ databases">
        <authorList>
            <person name="De Guttry C."/>
            <person name="Zahm M."/>
            <person name="Klopp C."/>
            <person name="Cabau C."/>
            <person name="Louis A."/>
            <person name="Berthelot C."/>
            <person name="Parey E."/>
            <person name="Roest Crollius H."/>
            <person name="Montfort J."/>
            <person name="Robinson-Rechavi M."/>
            <person name="Bucao C."/>
            <person name="Bouchez O."/>
            <person name="Gislard M."/>
            <person name="Lluch J."/>
            <person name="Milhes M."/>
            <person name="Lampietro C."/>
            <person name="Lopez Roques C."/>
            <person name="Donnadieu C."/>
            <person name="Braasch I."/>
            <person name="Desvignes T."/>
            <person name="Postlethwait J."/>
            <person name="Bobe J."/>
            <person name="Wedekind C."/>
            <person name="Guiguen Y."/>
        </authorList>
    </citation>
    <scope>NUCLEOTIDE SEQUENCE [LARGE SCALE GENOMIC DNA]</scope>
    <source>
        <strain evidence="6">Cs_M1</strain>
        <tissue evidence="6">Blood</tissue>
    </source>
</reference>
<feature type="region of interest" description="Disordered" evidence="4">
    <location>
        <begin position="72"/>
        <end position="93"/>
    </location>
</feature>
<dbReference type="Gene3D" id="3.40.50.300">
    <property type="entry name" value="P-loop containing nucleotide triphosphate hydrolases"/>
    <property type="match status" value="1"/>
</dbReference>
<accession>A0AAN8NCE4</accession>
<proteinExistence type="inferred from homology"/>
<keyword evidence="2" id="KW-0547">Nucleotide-binding</keyword>
<protein>
    <recommendedName>
        <fullName evidence="5">AIG1-type G domain-containing protein</fullName>
    </recommendedName>
</protein>
<evidence type="ECO:0000313" key="7">
    <source>
        <dbReference type="Proteomes" id="UP001356427"/>
    </source>
</evidence>
<dbReference type="SUPFAM" id="SSF52540">
    <property type="entry name" value="P-loop containing nucleoside triphosphate hydrolases"/>
    <property type="match status" value="1"/>
</dbReference>
<evidence type="ECO:0000256" key="1">
    <source>
        <dbReference type="ARBA" id="ARBA00008535"/>
    </source>
</evidence>
<organism evidence="6 7">
    <name type="scientific">Coregonus suidteri</name>
    <dbReference type="NCBI Taxonomy" id="861788"/>
    <lineage>
        <taxon>Eukaryota</taxon>
        <taxon>Metazoa</taxon>
        <taxon>Chordata</taxon>
        <taxon>Craniata</taxon>
        <taxon>Vertebrata</taxon>
        <taxon>Euteleostomi</taxon>
        <taxon>Actinopterygii</taxon>
        <taxon>Neopterygii</taxon>
        <taxon>Teleostei</taxon>
        <taxon>Protacanthopterygii</taxon>
        <taxon>Salmoniformes</taxon>
        <taxon>Salmonidae</taxon>
        <taxon>Coregoninae</taxon>
        <taxon>Coregonus</taxon>
    </lineage>
</organism>
<evidence type="ECO:0000313" key="6">
    <source>
        <dbReference type="EMBL" id="KAK6324616.1"/>
    </source>
</evidence>